<protein>
    <recommendedName>
        <fullName evidence="3">DUF659 domain-containing protein</fullName>
    </recommendedName>
</protein>
<reference evidence="2" key="2">
    <citation type="submission" date="2015-01" db="EMBL/GenBank/DDBJ databases">
        <title>Evolutionary Origins and Diversification of the Mycorrhizal Mutualists.</title>
        <authorList>
            <consortium name="DOE Joint Genome Institute"/>
            <consortium name="Mycorrhizal Genomics Consortium"/>
            <person name="Kohler A."/>
            <person name="Kuo A."/>
            <person name="Nagy L.G."/>
            <person name="Floudas D."/>
            <person name="Copeland A."/>
            <person name="Barry K.W."/>
            <person name="Cichocki N."/>
            <person name="Veneault-Fourrey C."/>
            <person name="LaButti K."/>
            <person name="Lindquist E.A."/>
            <person name="Lipzen A."/>
            <person name="Lundell T."/>
            <person name="Morin E."/>
            <person name="Murat C."/>
            <person name="Riley R."/>
            <person name="Ohm R."/>
            <person name="Sun H."/>
            <person name="Tunlid A."/>
            <person name="Henrissat B."/>
            <person name="Grigoriev I.V."/>
            <person name="Hibbett D.S."/>
            <person name="Martin F."/>
        </authorList>
    </citation>
    <scope>NUCLEOTIDE SEQUENCE [LARGE SCALE GENOMIC DNA]</scope>
    <source>
        <strain evidence="2">Marx 270</strain>
    </source>
</reference>
<evidence type="ECO:0000313" key="2">
    <source>
        <dbReference type="Proteomes" id="UP000054217"/>
    </source>
</evidence>
<proteinExistence type="predicted"/>
<dbReference type="InterPro" id="IPR012337">
    <property type="entry name" value="RNaseH-like_sf"/>
</dbReference>
<sequence>MILGSSSAHLLIQTINEIGAEKWAAVCSDSTAVTKNSRKEIVMCIPTMLDFNNVCHHLHNTIKNITTLECFRWMISLLKAIVKHFSKSTISVAHLHKERQVEGDDHTVNGLQKIGKTRFGTHWSAAVSLQQCLTNIKTLVENKIVKFKVRPLDITLFAISHGFSRTKRPMMYSWIGHYLAD</sequence>
<reference evidence="1 2" key="1">
    <citation type="submission" date="2014-04" db="EMBL/GenBank/DDBJ databases">
        <authorList>
            <consortium name="DOE Joint Genome Institute"/>
            <person name="Kuo A."/>
            <person name="Kohler A."/>
            <person name="Costa M.D."/>
            <person name="Nagy L.G."/>
            <person name="Floudas D."/>
            <person name="Copeland A."/>
            <person name="Barry K.W."/>
            <person name="Cichocki N."/>
            <person name="Veneault-Fourrey C."/>
            <person name="LaButti K."/>
            <person name="Lindquist E.A."/>
            <person name="Lipzen A."/>
            <person name="Lundell T."/>
            <person name="Morin E."/>
            <person name="Murat C."/>
            <person name="Sun H."/>
            <person name="Tunlid A."/>
            <person name="Henrissat B."/>
            <person name="Grigoriev I.V."/>
            <person name="Hibbett D.S."/>
            <person name="Martin F."/>
            <person name="Nordberg H.P."/>
            <person name="Cantor M.N."/>
            <person name="Hua S.X."/>
        </authorList>
    </citation>
    <scope>NUCLEOTIDE SEQUENCE [LARGE SCALE GENOMIC DNA]</scope>
    <source>
        <strain evidence="1 2">Marx 270</strain>
    </source>
</reference>
<dbReference type="Proteomes" id="UP000054217">
    <property type="component" value="Unassembled WGS sequence"/>
</dbReference>
<gene>
    <name evidence="1" type="ORF">M404DRAFT_142131</name>
</gene>
<organism evidence="1 2">
    <name type="scientific">Pisolithus tinctorius Marx 270</name>
    <dbReference type="NCBI Taxonomy" id="870435"/>
    <lineage>
        <taxon>Eukaryota</taxon>
        <taxon>Fungi</taxon>
        <taxon>Dikarya</taxon>
        <taxon>Basidiomycota</taxon>
        <taxon>Agaricomycotina</taxon>
        <taxon>Agaricomycetes</taxon>
        <taxon>Agaricomycetidae</taxon>
        <taxon>Boletales</taxon>
        <taxon>Sclerodermatineae</taxon>
        <taxon>Pisolithaceae</taxon>
        <taxon>Pisolithus</taxon>
    </lineage>
</organism>
<keyword evidence="2" id="KW-1185">Reference proteome</keyword>
<dbReference type="OrthoDB" id="4951847at2759"/>
<name>A0A0C3NVM1_PISTI</name>
<evidence type="ECO:0008006" key="3">
    <source>
        <dbReference type="Google" id="ProtNLM"/>
    </source>
</evidence>
<dbReference type="InParanoid" id="A0A0C3NVM1"/>
<dbReference type="HOGENOM" id="CLU_1489579_0_0_1"/>
<dbReference type="STRING" id="870435.A0A0C3NVM1"/>
<dbReference type="AlphaFoldDB" id="A0A0C3NVM1"/>
<evidence type="ECO:0000313" key="1">
    <source>
        <dbReference type="EMBL" id="KIO04900.1"/>
    </source>
</evidence>
<dbReference type="EMBL" id="KN831969">
    <property type="protein sequence ID" value="KIO04900.1"/>
    <property type="molecule type" value="Genomic_DNA"/>
</dbReference>
<dbReference type="SUPFAM" id="SSF53098">
    <property type="entry name" value="Ribonuclease H-like"/>
    <property type="match status" value="1"/>
</dbReference>
<accession>A0A0C3NVM1</accession>